<accession>A0AAV2I7Q7</accession>
<dbReference type="SMART" id="SM00705">
    <property type="entry name" value="THEG"/>
    <property type="match status" value="5"/>
</dbReference>
<dbReference type="PANTHER" id="PTHR15901:SF16">
    <property type="entry name" value="TESTICULAR HAPLOID EXPRESSED GENE PROTEIN"/>
    <property type="match status" value="1"/>
</dbReference>
<evidence type="ECO:0000256" key="2">
    <source>
        <dbReference type="SAM" id="MobiDB-lite"/>
    </source>
</evidence>
<keyword evidence="1" id="KW-0677">Repeat</keyword>
<dbReference type="EMBL" id="CAXITT010000477">
    <property type="protein sequence ID" value="CAL1542254.1"/>
    <property type="molecule type" value="Genomic_DNA"/>
</dbReference>
<dbReference type="InterPro" id="IPR006623">
    <property type="entry name" value="THEG"/>
</dbReference>
<evidence type="ECO:0008006" key="5">
    <source>
        <dbReference type="Google" id="ProtNLM"/>
    </source>
</evidence>
<dbReference type="GO" id="GO:0007283">
    <property type="term" value="P:spermatogenesis"/>
    <property type="evidence" value="ECO:0007669"/>
    <property type="project" value="TreeGrafter"/>
</dbReference>
<evidence type="ECO:0000256" key="1">
    <source>
        <dbReference type="ARBA" id="ARBA00022737"/>
    </source>
</evidence>
<proteinExistence type="predicted"/>
<sequence>MASSETVQRLDILAQPRSHHPQYRQNRRSVYWVDKEPPRGGPEGHTVIDASPRVHELAKHKTADQWKPDRASASWPVSDSAKSSSASSRILQLSAHRNPHPEYSFDRSPEWQVNRSTLSASSTPRVEKLATPKRRLETYSYHDPYWGYFSPISENALRASCSARVESLSHHKDYHKDFKDARSIQWHVSDEALAAIASLRLQQLSRPPPRVLKKEDYDPYRIPSSALRAQTTPRLDELAMPIPRKVRTKRVI</sequence>
<dbReference type="Pfam" id="PF14912">
    <property type="entry name" value="THEG"/>
    <property type="match status" value="3"/>
</dbReference>
<dbReference type="Proteomes" id="UP001497497">
    <property type="component" value="Unassembled WGS sequence"/>
</dbReference>
<dbReference type="PANTHER" id="PTHR15901">
    <property type="entry name" value="TESTICULAR HAPLOID EXPRESSED GENE PROTEIN"/>
    <property type="match status" value="1"/>
</dbReference>
<reference evidence="3 4" key="1">
    <citation type="submission" date="2024-04" db="EMBL/GenBank/DDBJ databases">
        <authorList>
            <consortium name="Genoscope - CEA"/>
            <person name="William W."/>
        </authorList>
    </citation>
    <scope>NUCLEOTIDE SEQUENCE [LARGE SCALE GENOMIC DNA]</scope>
</reference>
<feature type="compositionally biased region" description="Low complexity" evidence="2">
    <location>
        <begin position="72"/>
        <end position="81"/>
    </location>
</feature>
<feature type="compositionally biased region" description="Basic residues" evidence="2">
    <location>
        <begin position="17"/>
        <end position="27"/>
    </location>
</feature>
<gene>
    <name evidence="3" type="ORF">GSLYS_00015848001</name>
</gene>
<comment type="caution">
    <text evidence="3">The sequence shown here is derived from an EMBL/GenBank/DDBJ whole genome shotgun (WGS) entry which is preliminary data.</text>
</comment>
<evidence type="ECO:0000313" key="3">
    <source>
        <dbReference type="EMBL" id="CAL1542254.1"/>
    </source>
</evidence>
<dbReference type="InterPro" id="IPR042401">
    <property type="entry name" value="SPMAP2-like"/>
</dbReference>
<feature type="compositionally biased region" description="Basic and acidic residues" evidence="2">
    <location>
        <begin position="52"/>
        <end position="70"/>
    </location>
</feature>
<feature type="region of interest" description="Disordered" evidence="2">
    <location>
        <begin position="1"/>
        <end position="81"/>
    </location>
</feature>
<protein>
    <recommendedName>
        <fullName evidence="5">Testicular haploid expressed protein</fullName>
    </recommendedName>
</protein>
<evidence type="ECO:0000313" key="4">
    <source>
        <dbReference type="Proteomes" id="UP001497497"/>
    </source>
</evidence>
<keyword evidence="4" id="KW-1185">Reference proteome</keyword>
<organism evidence="3 4">
    <name type="scientific">Lymnaea stagnalis</name>
    <name type="common">Great pond snail</name>
    <name type="synonym">Helix stagnalis</name>
    <dbReference type="NCBI Taxonomy" id="6523"/>
    <lineage>
        <taxon>Eukaryota</taxon>
        <taxon>Metazoa</taxon>
        <taxon>Spiralia</taxon>
        <taxon>Lophotrochozoa</taxon>
        <taxon>Mollusca</taxon>
        <taxon>Gastropoda</taxon>
        <taxon>Heterobranchia</taxon>
        <taxon>Euthyneura</taxon>
        <taxon>Panpulmonata</taxon>
        <taxon>Hygrophila</taxon>
        <taxon>Lymnaeoidea</taxon>
        <taxon>Lymnaeidae</taxon>
        <taxon>Lymnaea</taxon>
    </lineage>
</organism>
<name>A0AAV2I7Q7_LYMST</name>
<dbReference type="AlphaFoldDB" id="A0AAV2I7Q7"/>